<keyword evidence="3" id="KW-0067">ATP-binding</keyword>
<feature type="domain" description="PRD" evidence="7">
    <location>
        <begin position="483"/>
        <end position="589"/>
    </location>
</feature>
<evidence type="ECO:0000256" key="1">
    <source>
        <dbReference type="ARBA" id="ARBA00022679"/>
    </source>
</evidence>
<dbReference type="Gene3D" id="3.40.930.10">
    <property type="entry name" value="Mannitol-specific EII, Chain A"/>
    <property type="match status" value="1"/>
</dbReference>
<name>A0A1I4H3E8_9FIRM</name>
<dbReference type="STRING" id="1123291.SAMN04490355_1002171"/>
<gene>
    <name evidence="8" type="ORF">SAMN04490355_1002171</name>
</gene>
<evidence type="ECO:0000259" key="7">
    <source>
        <dbReference type="PROSITE" id="PS51372"/>
    </source>
</evidence>
<dbReference type="Pfam" id="PF00158">
    <property type="entry name" value="Sigma54_activat"/>
    <property type="match status" value="1"/>
</dbReference>
<keyword evidence="1" id="KW-0808">Transferase</keyword>
<dbReference type="InterPro" id="IPR036662">
    <property type="entry name" value="PTS_EIIA_man-typ_sf"/>
</dbReference>
<dbReference type="Pfam" id="PF00359">
    <property type="entry name" value="PTS_EIIA_2"/>
    <property type="match status" value="1"/>
</dbReference>
<dbReference type="Pfam" id="PF03610">
    <property type="entry name" value="EIIA-man"/>
    <property type="match status" value="1"/>
</dbReference>
<dbReference type="InterPro" id="IPR025943">
    <property type="entry name" value="Sigma_54_int_dom_ATP-bd_2"/>
</dbReference>
<dbReference type="InterPro" id="IPR016152">
    <property type="entry name" value="PTrfase/Anion_transptr"/>
</dbReference>
<dbReference type="AlphaFoldDB" id="A0A1I4H3E8"/>
<sequence>MDVKDKMLSIIKTENGKEPFTDAKLGKMLSTTREQITILRKELGIGNSRERRRPHLKKAMERIIAQNGKLNIAELTKKLMESGFDISRHVVEEFFSEVNSSELQVQEEIHVMQDPFSNLVGHDGSLEQSITQSKSAILYPPFGLSTLIIGESGVGKTQFAECMYHFAKQQQIIADNIPFIVFNCADYSDNPQLLLSLLYGYKKGAFTGADNDTEGLVEHADNGILFLDEIHRLPPKGQEILFSILDRGQFRRLGETRDERKVKILFIGATTENLESSLLLSFRRRIPMIISIPSLHERAFVEKVEIIYEFLQQECNRIHVKIFVQSKVIEILTLKRFSGNIGQLKSTIQVVCARAFMKNIGKNQDIISIGYEDILETNSIQHDFILEDINILEIRNYIQDMLFIPFLRNHVNIMKRNQDGESLLPEDFYRQIEKKYYELSKLHIDFSEVEEILWTFIINKFSNLEPKSTSHHKYFSLNELVNIVDKDIIDLVKKVRLLLLNEHMHNDINENIFIYLAIHLNETIKRVRLKQQIININLAKIKKDFIKEYEIAIQVAAWLQELKKVEIPEDEIGFIAMYVKAALQKKLPQNRVGVIVVSHGRIATEIINVVRALLNVNFPIAIDMPLDESPSVVYEKIIGISRIVDEERGILFLVDMGSLVGIGKMVTDKLGIPTQTLDRVDLLTVIEAVRKASIPENNLMQIYSSLVKTRYNYPLLSIEETSKPIALIALCLTGEGTAQNIRQAIERKYANVTVFQMGIMDERLKEKIKELQEKYKVLAIIGTINPEIEGMNFVVYEPYLLDSGIKEFDIFLNAERTNAWVDFPTEDLLVFESDMSSQKELIDVMCLLLINKGYVKKEFLESVVQREEMSPTFLKGGIAVPHGDSHVVMKSAIVVAKLKEPIQWGRGYVNVVCLPAFKINDKKIVKSLLKPFLNLGFIEKWKEVRDMNQFKEMLYEKMKE</sequence>
<dbReference type="GO" id="GO:0016740">
    <property type="term" value="F:transferase activity"/>
    <property type="evidence" value="ECO:0007669"/>
    <property type="project" value="UniProtKB-KW"/>
</dbReference>
<dbReference type="PROSITE" id="PS51094">
    <property type="entry name" value="PTS_EIIA_TYPE_2"/>
    <property type="match status" value="1"/>
</dbReference>
<dbReference type="InterPro" id="IPR004701">
    <property type="entry name" value="PTS_EIIA_man-typ"/>
</dbReference>
<organism evidence="8 9">
    <name type="scientific">Pelosinus propionicus DSM 13327</name>
    <dbReference type="NCBI Taxonomy" id="1123291"/>
    <lineage>
        <taxon>Bacteria</taxon>
        <taxon>Bacillati</taxon>
        <taxon>Bacillota</taxon>
        <taxon>Negativicutes</taxon>
        <taxon>Selenomonadales</taxon>
        <taxon>Sporomusaceae</taxon>
        <taxon>Pelosinus</taxon>
    </lineage>
</organism>
<dbReference type="InterPro" id="IPR002078">
    <property type="entry name" value="Sigma_54_int"/>
</dbReference>
<evidence type="ECO:0000313" key="9">
    <source>
        <dbReference type="Proteomes" id="UP000199520"/>
    </source>
</evidence>
<dbReference type="PROSITE" id="PS00676">
    <property type="entry name" value="SIGMA54_INTERACT_2"/>
    <property type="match status" value="1"/>
</dbReference>
<dbReference type="SMART" id="SM00382">
    <property type="entry name" value="AAA"/>
    <property type="match status" value="1"/>
</dbReference>
<reference evidence="9" key="1">
    <citation type="submission" date="2016-10" db="EMBL/GenBank/DDBJ databases">
        <authorList>
            <person name="Varghese N."/>
            <person name="Submissions S."/>
        </authorList>
    </citation>
    <scope>NUCLEOTIDE SEQUENCE [LARGE SCALE GENOMIC DNA]</scope>
    <source>
        <strain evidence="9">DSM 13327</strain>
    </source>
</reference>
<keyword evidence="2" id="KW-0547">Nucleotide-binding</keyword>
<evidence type="ECO:0000259" key="4">
    <source>
        <dbReference type="PROSITE" id="PS50045"/>
    </source>
</evidence>
<evidence type="ECO:0000256" key="2">
    <source>
        <dbReference type="ARBA" id="ARBA00022741"/>
    </source>
</evidence>
<dbReference type="InterPro" id="IPR002178">
    <property type="entry name" value="PTS_EIIA_type-2_dom"/>
</dbReference>
<dbReference type="PROSITE" id="PS51096">
    <property type="entry name" value="PTS_EIIA_TYPE_4"/>
    <property type="match status" value="1"/>
</dbReference>
<dbReference type="GO" id="GO:0005524">
    <property type="term" value="F:ATP binding"/>
    <property type="evidence" value="ECO:0007669"/>
    <property type="project" value="UniProtKB-KW"/>
</dbReference>
<dbReference type="Gene3D" id="3.40.50.510">
    <property type="entry name" value="Phosphotransferase system, mannose-type IIA component"/>
    <property type="match status" value="1"/>
</dbReference>
<keyword evidence="9" id="KW-1185">Reference proteome</keyword>
<evidence type="ECO:0000313" key="8">
    <source>
        <dbReference type="EMBL" id="SFL36808.1"/>
    </source>
</evidence>
<dbReference type="EMBL" id="FOTS01000002">
    <property type="protein sequence ID" value="SFL36808.1"/>
    <property type="molecule type" value="Genomic_DNA"/>
</dbReference>
<dbReference type="SUPFAM" id="SSF55804">
    <property type="entry name" value="Phoshotransferase/anion transport protein"/>
    <property type="match status" value="1"/>
</dbReference>
<feature type="domain" description="Sigma-54 factor interaction" evidence="4">
    <location>
        <begin position="119"/>
        <end position="353"/>
    </location>
</feature>
<dbReference type="InterPro" id="IPR011608">
    <property type="entry name" value="PRD"/>
</dbReference>
<dbReference type="Gene3D" id="3.40.50.300">
    <property type="entry name" value="P-loop containing nucleotide triphosphate hydrolases"/>
    <property type="match status" value="1"/>
</dbReference>
<accession>A0A1I4H3E8</accession>
<dbReference type="CDD" id="cd00211">
    <property type="entry name" value="PTS_IIA_fru"/>
    <property type="match status" value="1"/>
</dbReference>
<dbReference type="InterPro" id="IPR027417">
    <property type="entry name" value="P-loop_NTPase"/>
</dbReference>
<dbReference type="PANTHER" id="PTHR32071">
    <property type="entry name" value="TRANSCRIPTIONAL REGULATORY PROTEIN"/>
    <property type="match status" value="1"/>
</dbReference>
<dbReference type="CDD" id="cd00009">
    <property type="entry name" value="AAA"/>
    <property type="match status" value="1"/>
</dbReference>
<dbReference type="PANTHER" id="PTHR32071:SF38">
    <property type="entry name" value="PSP OPERON TRANSCRIPTIONAL ACTIVATOR"/>
    <property type="match status" value="1"/>
</dbReference>
<dbReference type="SUPFAM" id="SSF53062">
    <property type="entry name" value="PTS system fructose IIA component-like"/>
    <property type="match status" value="1"/>
</dbReference>
<evidence type="ECO:0000256" key="3">
    <source>
        <dbReference type="ARBA" id="ARBA00022840"/>
    </source>
</evidence>
<dbReference type="Gene3D" id="1.10.10.60">
    <property type="entry name" value="Homeodomain-like"/>
    <property type="match status" value="1"/>
</dbReference>
<dbReference type="SUPFAM" id="SSF63520">
    <property type="entry name" value="PTS-regulatory domain, PRD"/>
    <property type="match status" value="1"/>
</dbReference>
<dbReference type="RefSeq" id="WP_090932372.1">
    <property type="nucleotide sequence ID" value="NZ_FOTS01000002.1"/>
</dbReference>
<dbReference type="GO" id="GO:0016020">
    <property type="term" value="C:membrane"/>
    <property type="evidence" value="ECO:0007669"/>
    <property type="project" value="InterPro"/>
</dbReference>
<dbReference type="Proteomes" id="UP000199520">
    <property type="component" value="Unassembled WGS sequence"/>
</dbReference>
<dbReference type="OrthoDB" id="1632886at2"/>
<dbReference type="GO" id="GO:0009401">
    <property type="term" value="P:phosphoenolpyruvate-dependent sugar phosphotransferase system"/>
    <property type="evidence" value="ECO:0007669"/>
    <property type="project" value="InterPro"/>
</dbReference>
<dbReference type="PROSITE" id="PS50045">
    <property type="entry name" value="SIGMA54_INTERACT_4"/>
    <property type="match status" value="1"/>
</dbReference>
<dbReference type="InterPro" id="IPR003593">
    <property type="entry name" value="AAA+_ATPase"/>
</dbReference>
<evidence type="ECO:0000259" key="6">
    <source>
        <dbReference type="PROSITE" id="PS51096"/>
    </source>
</evidence>
<dbReference type="Pfam" id="PF00874">
    <property type="entry name" value="PRD"/>
    <property type="match status" value="1"/>
</dbReference>
<feature type="domain" description="PTS EIIA type-2" evidence="5">
    <location>
        <begin position="822"/>
        <end position="960"/>
    </location>
</feature>
<dbReference type="PROSITE" id="PS51372">
    <property type="entry name" value="PRD_2"/>
    <property type="match status" value="1"/>
</dbReference>
<dbReference type="Gene3D" id="1.10.1790.10">
    <property type="entry name" value="PRD domain"/>
    <property type="match status" value="1"/>
</dbReference>
<dbReference type="SUPFAM" id="SSF52540">
    <property type="entry name" value="P-loop containing nucleoside triphosphate hydrolases"/>
    <property type="match status" value="1"/>
</dbReference>
<protein>
    <submittedName>
        <fullName evidence="8">PTS system fructose IIA component</fullName>
    </submittedName>
</protein>
<evidence type="ECO:0000259" key="5">
    <source>
        <dbReference type="PROSITE" id="PS51094"/>
    </source>
</evidence>
<proteinExistence type="predicted"/>
<feature type="domain" description="PTS EIIA type-4" evidence="6">
    <location>
        <begin position="591"/>
        <end position="725"/>
    </location>
</feature>
<dbReference type="InterPro" id="IPR036634">
    <property type="entry name" value="PRD_sf"/>
</dbReference>
<dbReference type="GO" id="GO:0006355">
    <property type="term" value="P:regulation of DNA-templated transcription"/>
    <property type="evidence" value="ECO:0007669"/>
    <property type="project" value="InterPro"/>
</dbReference>